<evidence type="ECO:0000256" key="11">
    <source>
        <dbReference type="ARBA" id="ARBA00023303"/>
    </source>
</evidence>
<keyword evidence="6" id="KW-0303">Gap junction</keyword>
<dbReference type="EMBL" id="BTRK01000001">
    <property type="protein sequence ID" value="GMR32873.1"/>
    <property type="molecule type" value="Genomic_DNA"/>
</dbReference>
<dbReference type="Pfam" id="PF00876">
    <property type="entry name" value="Innexin"/>
    <property type="match status" value="1"/>
</dbReference>
<keyword evidence="8 12" id="KW-1133">Transmembrane helix</keyword>
<feature type="transmembrane region" description="Helical" evidence="12">
    <location>
        <begin position="118"/>
        <end position="136"/>
    </location>
</feature>
<keyword evidence="3 12" id="KW-0813">Transport</keyword>
<keyword evidence="10 12" id="KW-0472">Membrane</keyword>
<evidence type="ECO:0000313" key="13">
    <source>
        <dbReference type="EMBL" id="GMR32873.1"/>
    </source>
</evidence>
<evidence type="ECO:0000256" key="2">
    <source>
        <dbReference type="ARBA" id="ARBA00004651"/>
    </source>
</evidence>
<evidence type="ECO:0000256" key="10">
    <source>
        <dbReference type="ARBA" id="ARBA00023136"/>
    </source>
</evidence>
<evidence type="ECO:0000313" key="14">
    <source>
        <dbReference type="Proteomes" id="UP001328107"/>
    </source>
</evidence>
<dbReference type="AlphaFoldDB" id="A0AAN4Z2H0"/>
<dbReference type="PANTHER" id="PTHR11893">
    <property type="entry name" value="INNEXIN"/>
    <property type="match status" value="1"/>
</dbReference>
<sequence>NVINTLAATVPFIENRWTQRRRRGDFVKNRLQADRLNTRITVVLLAISSALLGTAHVWGQPITCWTPAQFQPHWSVFVDQFKSRRFCYTHGTYFVPFEADLTQNTDERRKYEINYYQWVPYILAVQAVLFCIPHLLRKFINSYLEYDTSSVIQHVEEFWLGIKVQPDLPYRLSSFENGPAIFVWEGLRSRRRRLLNLSRFHALATIAQAVIACLMRSNEQFSWMNYLLGGPAVLLDVISGRDWQETGHFPRTVHCDFQRRALASSQLETVLCMLHLNLYYEKVLMFLWFATFHPYAFRCSRFFSVDLHWGNNRLDGRLIFHF</sequence>
<comment type="function">
    <text evidence="12">Structural component of the gap junctions.</text>
</comment>
<protein>
    <recommendedName>
        <fullName evidence="12">Innexin</fullName>
    </recommendedName>
</protein>
<keyword evidence="9 12" id="KW-0406">Ion transport</keyword>
<name>A0AAN4Z2H0_9BILA</name>
<dbReference type="GO" id="GO:0005886">
    <property type="term" value="C:plasma membrane"/>
    <property type="evidence" value="ECO:0007669"/>
    <property type="project" value="UniProtKB-SubCell"/>
</dbReference>
<evidence type="ECO:0000256" key="8">
    <source>
        <dbReference type="ARBA" id="ARBA00022989"/>
    </source>
</evidence>
<keyword evidence="4" id="KW-1003">Cell membrane</keyword>
<dbReference type="InterPro" id="IPR000990">
    <property type="entry name" value="Innexin"/>
</dbReference>
<keyword evidence="5 12" id="KW-0812">Transmembrane</keyword>
<comment type="caution">
    <text evidence="13">The sequence shown here is derived from an EMBL/GenBank/DDBJ whole genome shotgun (WGS) entry which is preliminary data.</text>
</comment>
<dbReference type="GO" id="GO:0005921">
    <property type="term" value="C:gap junction"/>
    <property type="evidence" value="ECO:0007669"/>
    <property type="project" value="UniProtKB-SubCell"/>
</dbReference>
<comment type="subcellular location">
    <subcellularLocation>
        <location evidence="1">Cell junction</location>
        <location evidence="1">Gap junction</location>
    </subcellularLocation>
    <subcellularLocation>
        <location evidence="2 12">Cell membrane</location>
        <topology evidence="2 12">Multi-pass membrane protein</topology>
    </subcellularLocation>
</comment>
<feature type="non-terminal residue" evidence="13">
    <location>
        <position position="1"/>
    </location>
</feature>
<evidence type="ECO:0000256" key="12">
    <source>
        <dbReference type="RuleBase" id="RU010713"/>
    </source>
</evidence>
<keyword evidence="7" id="KW-0965">Cell junction</keyword>
<accession>A0AAN4Z2H0</accession>
<proteinExistence type="inferred from homology"/>
<evidence type="ECO:0000256" key="9">
    <source>
        <dbReference type="ARBA" id="ARBA00023065"/>
    </source>
</evidence>
<evidence type="ECO:0000256" key="4">
    <source>
        <dbReference type="ARBA" id="ARBA00022475"/>
    </source>
</evidence>
<keyword evidence="11 12" id="KW-0407">Ion channel</keyword>
<gene>
    <name evidence="12" type="primary">inx</name>
    <name evidence="13" type="ORF">PMAYCL1PPCAC_03068</name>
</gene>
<evidence type="ECO:0000256" key="1">
    <source>
        <dbReference type="ARBA" id="ARBA00004610"/>
    </source>
</evidence>
<dbReference type="GO" id="GO:0034220">
    <property type="term" value="P:monoatomic ion transmembrane transport"/>
    <property type="evidence" value="ECO:0007669"/>
    <property type="project" value="UniProtKB-KW"/>
</dbReference>
<dbReference type="PANTHER" id="PTHR11893:SF10">
    <property type="entry name" value="INNEXIN-6"/>
    <property type="match status" value="1"/>
</dbReference>
<evidence type="ECO:0000256" key="3">
    <source>
        <dbReference type="ARBA" id="ARBA00022448"/>
    </source>
</evidence>
<dbReference type="GO" id="GO:0005243">
    <property type="term" value="F:gap junction channel activity"/>
    <property type="evidence" value="ECO:0007669"/>
    <property type="project" value="TreeGrafter"/>
</dbReference>
<organism evidence="13 14">
    <name type="scientific">Pristionchus mayeri</name>
    <dbReference type="NCBI Taxonomy" id="1317129"/>
    <lineage>
        <taxon>Eukaryota</taxon>
        <taxon>Metazoa</taxon>
        <taxon>Ecdysozoa</taxon>
        <taxon>Nematoda</taxon>
        <taxon>Chromadorea</taxon>
        <taxon>Rhabditida</taxon>
        <taxon>Rhabditina</taxon>
        <taxon>Diplogasteromorpha</taxon>
        <taxon>Diplogasteroidea</taxon>
        <taxon>Neodiplogasteridae</taxon>
        <taxon>Pristionchus</taxon>
    </lineage>
</organism>
<dbReference type="Proteomes" id="UP001328107">
    <property type="component" value="Unassembled WGS sequence"/>
</dbReference>
<dbReference type="PRINTS" id="PR01262">
    <property type="entry name" value="INNEXIN"/>
</dbReference>
<comment type="similarity">
    <text evidence="12">Belongs to the pannexin family.</text>
</comment>
<evidence type="ECO:0000256" key="5">
    <source>
        <dbReference type="ARBA" id="ARBA00022692"/>
    </source>
</evidence>
<evidence type="ECO:0000256" key="6">
    <source>
        <dbReference type="ARBA" id="ARBA00022868"/>
    </source>
</evidence>
<reference evidence="14" key="1">
    <citation type="submission" date="2022-10" db="EMBL/GenBank/DDBJ databases">
        <title>Genome assembly of Pristionchus species.</title>
        <authorList>
            <person name="Yoshida K."/>
            <person name="Sommer R.J."/>
        </authorList>
    </citation>
    <scope>NUCLEOTIDE SEQUENCE [LARGE SCALE GENOMIC DNA]</scope>
    <source>
        <strain evidence="14">RS5460</strain>
    </source>
</reference>
<comment type="caution">
    <text evidence="12">Lacks conserved residue(s) required for the propagation of feature annotation.</text>
</comment>
<evidence type="ECO:0000256" key="7">
    <source>
        <dbReference type="ARBA" id="ARBA00022949"/>
    </source>
</evidence>
<keyword evidence="14" id="KW-1185">Reference proteome</keyword>
<dbReference type="PROSITE" id="PS51013">
    <property type="entry name" value="PANNEXIN"/>
    <property type="match status" value="1"/>
</dbReference>